<comment type="caution">
    <text evidence="1">The sequence shown here is derived from an EMBL/GenBank/DDBJ whole genome shotgun (WGS) entry which is preliminary data.</text>
</comment>
<dbReference type="AlphaFoldDB" id="A0A0P7KK44"/>
<accession>A0A0P7KK44</accession>
<dbReference type="EMBL" id="LKBA01000004">
    <property type="protein sequence ID" value="KPN64205.1"/>
    <property type="molecule type" value="Genomic_DNA"/>
</dbReference>
<protein>
    <recommendedName>
        <fullName evidence="3">Glyoxalase</fullName>
    </recommendedName>
</protein>
<dbReference type="Gene3D" id="3.10.180.10">
    <property type="entry name" value="2,3-Dihydroxybiphenyl 1,2-Dioxygenase, domain 1"/>
    <property type="match status" value="1"/>
</dbReference>
<sequence>MPKGQEGQAGRFYADLLGLSERPKPASLSGRGGVWFEKGALRLHLGVEEGFAVSTPLTRLATGLKFWKQSDFR</sequence>
<evidence type="ECO:0008006" key="3">
    <source>
        <dbReference type="Google" id="ProtNLM"/>
    </source>
</evidence>
<dbReference type="STRING" id="154981.AKJ29_16315"/>
<name>A0A0P7KK44_9RHOB</name>
<reference evidence="1 2" key="1">
    <citation type="submission" date="2015-09" db="EMBL/GenBank/DDBJ databases">
        <title>Draft genome sequence of Aliiroseovarius crassostreae CV919-312TSm, the causative agent of Roseovarius Oyster Disease (formerly Juvenile Oyster Disease).</title>
        <authorList>
            <person name="Kessner L."/>
            <person name="Spinard E."/>
            <person name="Nelson D."/>
        </authorList>
    </citation>
    <scope>NUCLEOTIDE SEQUENCE [LARGE SCALE GENOMIC DNA]</scope>
    <source>
        <strain evidence="1 2">CV919-312</strain>
    </source>
</reference>
<dbReference type="InterPro" id="IPR029068">
    <property type="entry name" value="Glyas_Bleomycin-R_OHBP_Dase"/>
</dbReference>
<evidence type="ECO:0000313" key="1">
    <source>
        <dbReference type="EMBL" id="KPN64205.1"/>
    </source>
</evidence>
<organism evidence="1 2">
    <name type="scientific">Aliiroseovarius crassostreae</name>
    <dbReference type="NCBI Taxonomy" id="154981"/>
    <lineage>
        <taxon>Bacteria</taxon>
        <taxon>Pseudomonadati</taxon>
        <taxon>Pseudomonadota</taxon>
        <taxon>Alphaproteobacteria</taxon>
        <taxon>Rhodobacterales</taxon>
        <taxon>Paracoccaceae</taxon>
        <taxon>Aliiroseovarius</taxon>
    </lineage>
</organism>
<proteinExistence type="predicted"/>
<keyword evidence="2" id="KW-1185">Reference proteome</keyword>
<dbReference type="Proteomes" id="UP000050471">
    <property type="component" value="Unassembled WGS sequence"/>
</dbReference>
<evidence type="ECO:0000313" key="2">
    <source>
        <dbReference type="Proteomes" id="UP000050471"/>
    </source>
</evidence>
<gene>
    <name evidence="1" type="ORF">AKJ29_16315</name>
</gene>